<organism evidence="3 4">
    <name type="scientific">Neoarthrinium moseri</name>
    <dbReference type="NCBI Taxonomy" id="1658444"/>
    <lineage>
        <taxon>Eukaryota</taxon>
        <taxon>Fungi</taxon>
        <taxon>Dikarya</taxon>
        <taxon>Ascomycota</taxon>
        <taxon>Pezizomycotina</taxon>
        <taxon>Sordariomycetes</taxon>
        <taxon>Xylariomycetidae</taxon>
        <taxon>Amphisphaeriales</taxon>
        <taxon>Apiosporaceae</taxon>
        <taxon>Neoarthrinium</taxon>
    </lineage>
</organism>
<dbReference type="PANTHER" id="PTHR33112">
    <property type="entry name" value="DOMAIN PROTEIN, PUTATIVE-RELATED"/>
    <property type="match status" value="1"/>
</dbReference>
<feature type="compositionally biased region" description="Polar residues" evidence="1">
    <location>
        <begin position="608"/>
        <end position="618"/>
    </location>
</feature>
<protein>
    <recommendedName>
        <fullName evidence="2">Heterokaryon incompatibility domain-containing protein</fullName>
    </recommendedName>
</protein>
<dbReference type="Proteomes" id="UP000829685">
    <property type="component" value="Unassembled WGS sequence"/>
</dbReference>
<gene>
    <name evidence="3" type="ORF">JX265_008707</name>
</gene>
<dbReference type="AlphaFoldDB" id="A0A9P9WHF1"/>
<dbReference type="Pfam" id="PF06985">
    <property type="entry name" value="HET"/>
    <property type="match status" value="1"/>
</dbReference>
<dbReference type="OrthoDB" id="5125733at2759"/>
<keyword evidence="4" id="KW-1185">Reference proteome</keyword>
<evidence type="ECO:0000259" key="2">
    <source>
        <dbReference type="Pfam" id="PF06985"/>
    </source>
</evidence>
<evidence type="ECO:0000313" key="3">
    <source>
        <dbReference type="EMBL" id="KAI1863490.1"/>
    </source>
</evidence>
<evidence type="ECO:0000313" key="4">
    <source>
        <dbReference type="Proteomes" id="UP000829685"/>
    </source>
</evidence>
<dbReference type="PANTHER" id="PTHR33112:SF16">
    <property type="entry name" value="HETEROKARYON INCOMPATIBILITY DOMAIN-CONTAINING PROTEIN"/>
    <property type="match status" value="1"/>
</dbReference>
<name>A0A9P9WHF1_9PEZI</name>
<feature type="region of interest" description="Disordered" evidence="1">
    <location>
        <begin position="608"/>
        <end position="635"/>
    </location>
</feature>
<sequence length="730" mass="82220">MVLQILPVAGHPDHDHVRGGVCQLCGSLDLSQFLSDADEDSMEDEEDESYFQLSRRSLLEFEQSGRERCAICSVLKEICLFFTSNEDEDADLDGKWLRVRLSTRSGIPELVIEEGGLVKTVQLYTPSGFEPCWNVVPVLRELFSDRDSSDALGFIKSRLQSCLNSHILCRSRGSTLPTRVLDVGTSGDSRINLISTEGKPFEPYIALTYCWGKDGAIVKTTRENVRSFESGLAISDLPLVFRECIMLSRRLGTRFVWIDALCIIQDDREDWERESSKMSLTYAQAFLTIAAAMSASTSESFLSKPQRRDNNPAALQSSLFVKRMTLNGQVTELRARVIPEVGIHSKWTHWYYERQLYPRDPWSQRGWTLQEQLLSPRLLMLTSSEIQWSCQERQSCECTSPLNHRRLFGGKSLSGIENASDAFFFWHKVVEDYSIRTLSHSVDRLPAISGVAQVIQERTGSKYVAGLWSENIAEDLLWERVGEIGAQPGYLAPSYSWASVVGEIDYRCYMNGAHPYREISQVLSWTTDVQGHNQLGTVRSGEMTIRGPLTPVTLVGDGHNGFYSVRIAHRRTYYPFPADTLLATFKAPSEEEMREVVVACRRRTQLSSSAPASSNAMVTNHDDDDNAGSDYNSSHRTPIEDGARGWLLRLGFYQMRNSPSEHSNEFLVLGKSPSAADKFERCVFPFSPCLRAFMPWITFLFGDSPNPFRVDTAVATDGISRYVSDKLTSS</sequence>
<dbReference type="EMBL" id="JAFIMR010000025">
    <property type="protein sequence ID" value="KAI1863490.1"/>
    <property type="molecule type" value="Genomic_DNA"/>
</dbReference>
<evidence type="ECO:0000256" key="1">
    <source>
        <dbReference type="SAM" id="MobiDB-lite"/>
    </source>
</evidence>
<proteinExistence type="predicted"/>
<feature type="domain" description="Heterokaryon incompatibility" evidence="2">
    <location>
        <begin position="204"/>
        <end position="371"/>
    </location>
</feature>
<accession>A0A9P9WHF1</accession>
<dbReference type="InterPro" id="IPR010730">
    <property type="entry name" value="HET"/>
</dbReference>
<reference evidence="3" key="1">
    <citation type="submission" date="2021-03" db="EMBL/GenBank/DDBJ databases">
        <title>Revisited historic fungal species revealed as producer of novel bioactive compounds through whole genome sequencing and comparative genomics.</title>
        <authorList>
            <person name="Vignolle G.A."/>
            <person name="Hochenegger N."/>
            <person name="Mach R.L."/>
            <person name="Mach-Aigner A.R."/>
            <person name="Javad Rahimi M."/>
            <person name="Salim K.A."/>
            <person name="Chan C.M."/>
            <person name="Lim L.B.L."/>
            <person name="Cai F."/>
            <person name="Druzhinina I.S."/>
            <person name="U'Ren J.M."/>
            <person name="Derntl C."/>
        </authorList>
    </citation>
    <scope>NUCLEOTIDE SEQUENCE</scope>
    <source>
        <strain evidence="3">TUCIM 5799</strain>
    </source>
</reference>
<comment type="caution">
    <text evidence="3">The sequence shown here is derived from an EMBL/GenBank/DDBJ whole genome shotgun (WGS) entry which is preliminary data.</text>
</comment>